<proteinExistence type="predicted"/>
<name>A0A0L0F2Q8_9EUKA</name>
<keyword evidence="2" id="KW-1185">Reference proteome</keyword>
<organism evidence="1 2">
    <name type="scientific">Sphaeroforma arctica JP610</name>
    <dbReference type="NCBI Taxonomy" id="667725"/>
    <lineage>
        <taxon>Eukaryota</taxon>
        <taxon>Ichthyosporea</taxon>
        <taxon>Ichthyophonida</taxon>
        <taxon>Sphaeroforma</taxon>
    </lineage>
</organism>
<accession>A0A0L0F2Q8</accession>
<dbReference type="Proteomes" id="UP000054560">
    <property type="component" value="Unassembled WGS sequence"/>
</dbReference>
<dbReference type="AlphaFoldDB" id="A0A0L0F2Q8"/>
<reference evidence="1 2" key="1">
    <citation type="submission" date="2011-02" db="EMBL/GenBank/DDBJ databases">
        <title>The Genome Sequence of Sphaeroforma arctica JP610.</title>
        <authorList>
            <consortium name="The Broad Institute Genome Sequencing Platform"/>
            <person name="Russ C."/>
            <person name="Cuomo C."/>
            <person name="Young S.K."/>
            <person name="Zeng Q."/>
            <person name="Gargeya S."/>
            <person name="Alvarado L."/>
            <person name="Berlin A."/>
            <person name="Chapman S.B."/>
            <person name="Chen Z."/>
            <person name="Freedman E."/>
            <person name="Gellesch M."/>
            <person name="Goldberg J."/>
            <person name="Griggs A."/>
            <person name="Gujja S."/>
            <person name="Heilman E."/>
            <person name="Heiman D."/>
            <person name="Howarth C."/>
            <person name="Mehta T."/>
            <person name="Neiman D."/>
            <person name="Pearson M."/>
            <person name="Roberts A."/>
            <person name="Saif S."/>
            <person name="Shea T."/>
            <person name="Shenoy N."/>
            <person name="Sisk P."/>
            <person name="Stolte C."/>
            <person name="Sykes S."/>
            <person name="White J."/>
            <person name="Yandava C."/>
            <person name="Burger G."/>
            <person name="Gray M.W."/>
            <person name="Holland P.W.H."/>
            <person name="King N."/>
            <person name="Lang F.B.F."/>
            <person name="Roger A.J."/>
            <person name="Ruiz-Trillo I."/>
            <person name="Haas B."/>
            <person name="Nusbaum C."/>
            <person name="Birren B."/>
        </authorList>
    </citation>
    <scope>NUCLEOTIDE SEQUENCE [LARGE SCALE GENOMIC DNA]</scope>
    <source>
        <strain evidence="1 2">JP610</strain>
    </source>
</reference>
<gene>
    <name evidence="1" type="ORF">SARC_16496</name>
</gene>
<protein>
    <submittedName>
        <fullName evidence="1">Uncharacterized protein</fullName>
    </submittedName>
</protein>
<dbReference type="RefSeq" id="XP_014144874.1">
    <property type="nucleotide sequence ID" value="XM_014289399.1"/>
</dbReference>
<evidence type="ECO:0000313" key="1">
    <source>
        <dbReference type="EMBL" id="KNC70972.1"/>
    </source>
</evidence>
<feature type="non-terminal residue" evidence="1">
    <location>
        <position position="96"/>
    </location>
</feature>
<feature type="non-terminal residue" evidence="1">
    <location>
        <position position="1"/>
    </location>
</feature>
<dbReference type="OrthoDB" id="496981at2759"/>
<dbReference type="GeneID" id="25917000"/>
<dbReference type="EMBL" id="KQ249812">
    <property type="protein sequence ID" value="KNC70972.1"/>
    <property type="molecule type" value="Genomic_DNA"/>
</dbReference>
<sequence length="96" mass="11201">TACHAFENTCHPVVVWPTVTEFYPEMQECVGRSKEAIQKCPKLTTLPRFRTVHLENVVGDWWDISGDETRLDSFLSWLRFCPETRIAVVCHWGFIM</sequence>
<evidence type="ECO:0000313" key="2">
    <source>
        <dbReference type="Proteomes" id="UP000054560"/>
    </source>
</evidence>